<name>D4H8U5_DENA2</name>
<dbReference type="Gene3D" id="1.10.3480.10">
    <property type="entry name" value="TorD-like"/>
    <property type="match status" value="1"/>
</dbReference>
<evidence type="ECO:0000313" key="2">
    <source>
        <dbReference type="EMBL" id="ADD68444.1"/>
    </source>
</evidence>
<keyword evidence="3" id="KW-1185">Reference proteome</keyword>
<protein>
    <submittedName>
        <fullName evidence="2">Uncharacterized component of anaerobic dehydrogenase-like protein</fullName>
    </submittedName>
</protein>
<dbReference type="PANTHER" id="PTHR34227:SF1">
    <property type="entry name" value="DIMETHYL SULFOXIDE REDUCTASE CHAPERONE-RELATED"/>
    <property type="match status" value="1"/>
</dbReference>
<keyword evidence="1" id="KW-0143">Chaperone</keyword>
<dbReference type="eggNOG" id="COG3381">
    <property type="taxonomic scope" value="Bacteria"/>
</dbReference>
<proteinExistence type="predicted"/>
<organism evidence="2 3">
    <name type="scientific">Denitrovibrio acetiphilus (strain DSM 12809 / NBRC 114555 / N2460)</name>
    <dbReference type="NCBI Taxonomy" id="522772"/>
    <lineage>
        <taxon>Bacteria</taxon>
        <taxon>Pseudomonadati</taxon>
        <taxon>Deferribacterota</taxon>
        <taxon>Deferribacteres</taxon>
        <taxon>Deferribacterales</taxon>
        <taxon>Geovibrionaceae</taxon>
        <taxon>Denitrovibrio</taxon>
    </lineage>
</organism>
<dbReference type="PANTHER" id="PTHR34227">
    <property type="entry name" value="CHAPERONE PROTEIN YCDY"/>
    <property type="match status" value="1"/>
</dbReference>
<dbReference type="PaxDb" id="522772-Dacet_1680"/>
<dbReference type="HOGENOM" id="CLU_1203215_0_0_0"/>
<dbReference type="OrthoDB" id="9790329at2"/>
<reference evidence="2 3" key="1">
    <citation type="journal article" date="2010" name="Stand. Genomic Sci.">
        <title>Complete genome sequence of Denitrovibrio acetiphilus type strain (N2460).</title>
        <authorList>
            <person name="Kiss H."/>
            <person name="Lang E."/>
            <person name="Lapidus A."/>
            <person name="Copeland A."/>
            <person name="Nolan M."/>
            <person name="Glavina Del Rio T."/>
            <person name="Chen F."/>
            <person name="Lucas S."/>
            <person name="Tice H."/>
            <person name="Cheng J.F."/>
            <person name="Han C."/>
            <person name="Goodwin L."/>
            <person name="Pitluck S."/>
            <person name="Liolios K."/>
            <person name="Pati A."/>
            <person name="Ivanova N."/>
            <person name="Mavromatis K."/>
            <person name="Chen A."/>
            <person name="Palaniappan K."/>
            <person name="Land M."/>
            <person name="Hauser L."/>
            <person name="Chang Y.J."/>
            <person name="Jeffries C.D."/>
            <person name="Detter J.C."/>
            <person name="Brettin T."/>
            <person name="Spring S."/>
            <person name="Rohde M."/>
            <person name="Goker M."/>
            <person name="Woyke T."/>
            <person name="Bristow J."/>
            <person name="Eisen J.A."/>
            <person name="Markowitz V."/>
            <person name="Hugenholtz P."/>
            <person name="Kyrpides N.C."/>
            <person name="Klenk H.P."/>
        </authorList>
    </citation>
    <scope>NUCLEOTIDE SEQUENCE [LARGE SCALE GENOMIC DNA]</scope>
    <source>
        <strain evidence="3">DSM 12809 / NBRC 114555 / N2460</strain>
    </source>
</reference>
<dbReference type="STRING" id="522772.Dacet_1680"/>
<dbReference type="InParanoid" id="D4H8U5"/>
<dbReference type="SUPFAM" id="SSF89155">
    <property type="entry name" value="TorD-like"/>
    <property type="match status" value="1"/>
</dbReference>
<evidence type="ECO:0000256" key="1">
    <source>
        <dbReference type="ARBA" id="ARBA00023186"/>
    </source>
</evidence>
<dbReference type="AlphaFoldDB" id="D4H8U5"/>
<evidence type="ECO:0000313" key="3">
    <source>
        <dbReference type="Proteomes" id="UP000002012"/>
    </source>
</evidence>
<gene>
    <name evidence="2" type="ordered locus">Dacet_1680</name>
</gene>
<dbReference type="Pfam" id="PF02613">
    <property type="entry name" value="Nitrate_red_del"/>
    <property type="match status" value="1"/>
</dbReference>
<sequence length="230" mass="26821">MFIYNDFKMYVLAGNYEKAKSMLSDAELDAETFGAVSNVSMFLSLVFRYPEEDVYDTLNDNWEAFADFISDYSDSKITLYDHTEMESDYIKLFEQDMDGNKIVPYISFYTEDNKMLYGESTFKIREWMARAGFVLGEDVTELEDHVYIVLEFISMLFKKLSEPENLESWYGSLHNLYNVLENYGPVLADHFAAAVAKRDDMPFYRDFSVILSGFLNDIDPIMEDVFTESK</sequence>
<dbReference type="EMBL" id="CP001968">
    <property type="protein sequence ID" value="ADD68444.1"/>
    <property type="molecule type" value="Genomic_DNA"/>
</dbReference>
<dbReference type="InterPro" id="IPR050289">
    <property type="entry name" value="TorD/DmsD_chaperones"/>
</dbReference>
<dbReference type="InterPro" id="IPR036411">
    <property type="entry name" value="TorD-like_sf"/>
</dbReference>
<dbReference type="Proteomes" id="UP000002012">
    <property type="component" value="Chromosome"/>
</dbReference>
<accession>D4H8U5</accession>
<dbReference type="InterPro" id="IPR020945">
    <property type="entry name" value="DMSO/NO3_reduct_chaperone"/>
</dbReference>
<dbReference type="KEGG" id="dap:Dacet_1680"/>